<evidence type="ECO:0000259" key="1">
    <source>
        <dbReference type="SMART" id="SM00460"/>
    </source>
</evidence>
<evidence type="ECO:0000313" key="3">
    <source>
        <dbReference type="Proteomes" id="UP000460157"/>
    </source>
</evidence>
<organism evidence="2 3">
    <name type="scientific">Nesterenkonia alkaliphila</name>
    <dbReference type="NCBI Taxonomy" id="1463631"/>
    <lineage>
        <taxon>Bacteria</taxon>
        <taxon>Bacillati</taxon>
        <taxon>Actinomycetota</taxon>
        <taxon>Actinomycetes</taxon>
        <taxon>Micrococcales</taxon>
        <taxon>Micrococcaceae</taxon>
        <taxon>Nesterenkonia</taxon>
    </lineage>
</organism>
<feature type="domain" description="Transglutaminase-like" evidence="1">
    <location>
        <begin position="171"/>
        <end position="238"/>
    </location>
</feature>
<dbReference type="RefSeq" id="WP_157325631.1">
    <property type="nucleotide sequence ID" value="NZ_BMFX01000003.1"/>
</dbReference>
<comment type="caution">
    <text evidence="2">The sequence shown here is derived from an EMBL/GenBank/DDBJ whole genome shotgun (WGS) entry which is preliminary data.</text>
</comment>
<dbReference type="Proteomes" id="UP000460157">
    <property type="component" value="Unassembled WGS sequence"/>
</dbReference>
<dbReference type="PANTHER" id="PTHR33490">
    <property type="entry name" value="BLR5614 PROTEIN-RELATED"/>
    <property type="match status" value="1"/>
</dbReference>
<accession>A0A7K1UM64</accession>
<dbReference type="InterPro" id="IPR038765">
    <property type="entry name" value="Papain-like_cys_pep_sf"/>
</dbReference>
<dbReference type="SMART" id="SM00460">
    <property type="entry name" value="TGc"/>
    <property type="match status" value="1"/>
</dbReference>
<dbReference type="PANTHER" id="PTHR33490:SF6">
    <property type="entry name" value="SLL1049 PROTEIN"/>
    <property type="match status" value="1"/>
</dbReference>
<dbReference type="AlphaFoldDB" id="A0A7K1UM64"/>
<dbReference type="Gene3D" id="3.10.620.30">
    <property type="match status" value="1"/>
</dbReference>
<dbReference type="InterPro" id="IPR013589">
    <property type="entry name" value="Bac_transglu_N"/>
</dbReference>
<dbReference type="SUPFAM" id="SSF54001">
    <property type="entry name" value="Cysteine proteinases"/>
    <property type="match status" value="1"/>
</dbReference>
<dbReference type="Pfam" id="PF01841">
    <property type="entry name" value="Transglut_core"/>
    <property type="match status" value="1"/>
</dbReference>
<gene>
    <name evidence="2" type="ORF">GNZ21_14650</name>
</gene>
<reference evidence="2 3" key="1">
    <citation type="submission" date="2019-12" db="EMBL/GenBank/DDBJ databases">
        <title>Nesterenkonia muleiensis sp. nov., a novel actinobacterium isolated from sap of Populus euphratica.</title>
        <authorList>
            <person name="Wang R."/>
        </authorList>
    </citation>
    <scope>NUCLEOTIDE SEQUENCE [LARGE SCALE GENOMIC DNA]</scope>
    <source>
        <strain evidence="2 3">F10</strain>
    </source>
</reference>
<dbReference type="Pfam" id="PF08379">
    <property type="entry name" value="Bact_transglu_N"/>
    <property type="match status" value="1"/>
</dbReference>
<protein>
    <submittedName>
        <fullName evidence="2">Transglutaminase family protein</fullName>
    </submittedName>
</protein>
<sequence>MTRLHVTHSTEYRYGAPVTVSYNEARMTPQTDAAQVVLETDLRIAPCTSAPTSYRDYWGTKVHTFDLHSQHERLQITMEALVEVHRTEKQHAPEDLLDWPELSADENFQQFSDYVPQSKLTAPGDELAGAARDLAAARSPHETAMAIFAWLREVMEYQPGHSQVSWDAETSFRERKGVCQDLSHVAVGALRSLGIPARYISGYIHPDPEAPIGTEVTGQSHAWLEWWDGRWHSWDPTNHKPAGEHHILVARGRDYADVTPLKGILSGGGPETTLEVDVRITRQA</sequence>
<keyword evidence="3" id="KW-1185">Reference proteome</keyword>
<dbReference type="EMBL" id="WRPM01000101">
    <property type="protein sequence ID" value="MVT27575.1"/>
    <property type="molecule type" value="Genomic_DNA"/>
</dbReference>
<name>A0A7K1UM64_9MICC</name>
<dbReference type="OrthoDB" id="9804023at2"/>
<evidence type="ECO:0000313" key="2">
    <source>
        <dbReference type="EMBL" id="MVT27575.1"/>
    </source>
</evidence>
<dbReference type="InterPro" id="IPR002931">
    <property type="entry name" value="Transglutaminase-like"/>
</dbReference>
<proteinExistence type="predicted"/>